<keyword evidence="2" id="KW-0813">Transport</keyword>
<dbReference type="Gene3D" id="3.40.50.10580">
    <property type="entry name" value="ATPase, V1 complex, subunit F"/>
    <property type="match status" value="1"/>
</dbReference>
<dbReference type="InterPro" id="IPR036906">
    <property type="entry name" value="ATPase_V1_fsu_sf"/>
</dbReference>
<reference evidence="4 5" key="1">
    <citation type="submission" date="2015-10" db="EMBL/GenBank/DDBJ databases">
        <title>Draft genome sequence of Streptomyces corchorusii DSM 40340, type strain for the species Streptomyces corchorusii.</title>
        <authorList>
            <person name="Ruckert C."/>
            <person name="Winkler A."/>
            <person name="Kalinowski J."/>
            <person name="Kampfer P."/>
            <person name="Glaeser S."/>
        </authorList>
    </citation>
    <scope>NUCLEOTIDE SEQUENCE [LARGE SCALE GENOMIC DNA]</scope>
    <source>
        <strain evidence="4 5">DSM 40340</strain>
    </source>
</reference>
<dbReference type="SUPFAM" id="SSF159468">
    <property type="entry name" value="AtpF-like"/>
    <property type="match status" value="1"/>
</dbReference>
<dbReference type="InterPro" id="IPR008218">
    <property type="entry name" value="ATPase_V1-cplx_f_g_su"/>
</dbReference>
<dbReference type="GO" id="GO:0046961">
    <property type="term" value="F:proton-transporting ATPase activity, rotational mechanism"/>
    <property type="evidence" value="ECO:0007669"/>
    <property type="project" value="InterPro"/>
</dbReference>
<accession>A0A117QC73</accession>
<organism evidence="4 5">
    <name type="scientific">Streptomyces corchorusii</name>
    <name type="common">Streptomyces chibaensis</name>
    <dbReference type="NCBI Taxonomy" id="1903"/>
    <lineage>
        <taxon>Bacteria</taxon>
        <taxon>Bacillati</taxon>
        <taxon>Actinomycetota</taxon>
        <taxon>Actinomycetes</taxon>
        <taxon>Kitasatosporales</taxon>
        <taxon>Streptomycetaceae</taxon>
        <taxon>Streptomyces</taxon>
    </lineage>
</organism>
<evidence type="ECO:0000313" key="4">
    <source>
        <dbReference type="EMBL" id="KUN20276.1"/>
    </source>
</evidence>
<keyword evidence="5" id="KW-1185">Reference proteome</keyword>
<dbReference type="RefSeq" id="WP_014677334.1">
    <property type="nucleotide sequence ID" value="NZ_KQ948362.1"/>
</dbReference>
<name>A0A117QC73_STRCK</name>
<dbReference type="Proteomes" id="UP000053398">
    <property type="component" value="Unassembled WGS sequence"/>
</dbReference>
<dbReference type="EMBL" id="LMWP01000035">
    <property type="protein sequence ID" value="KUN20276.1"/>
    <property type="molecule type" value="Genomic_DNA"/>
</dbReference>
<evidence type="ECO:0000256" key="1">
    <source>
        <dbReference type="ARBA" id="ARBA00010148"/>
    </source>
</evidence>
<proteinExistence type="inferred from homology"/>
<evidence type="ECO:0008006" key="6">
    <source>
        <dbReference type="Google" id="ProtNLM"/>
    </source>
</evidence>
<dbReference type="Pfam" id="PF01990">
    <property type="entry name" value="ATP-synt_F"/>
    <property type="match status" value="1"/>
</dbReference>
<evidence type="ECO:0000256" key="3">
    <source>
        <dbReference type="ARBA" id="ARBA00023065"/>
    </source>
</evidence>
<evidence type="ECO:0000313" key="5">
    <source>
        <dbReference type="Proteomes" id="UP000053398"/>
    </source>
</evidence>
<comment type="similarity">
    <text evidence="1">Belongs to the V-ATPase F subunit family.</text>
</comment>
<comment type="caution">
    <text evidence="4">The sequence shown here is derived from an EMBL/GenBank/DDBJ whole genome shotgun (WGS) entry which is preliminary data.</text>
</comment>
<protein>
    <recommendedName>
        <fullName evidence="6">ATP synthase subunit F</fullName>
    </recommendedName>
</protein>
<gene>
    <name evidence="4" type="ORF">AQJ11_29135</name>
</gene>
<keyword evidence="3" id="KW-0406">Ion transport</keyword>
<sequence length="77" mass="7549">MTVAAVAAIGARTSVSGLALAGVDVLVAEDPDAVRQAWRTLPRTVGLVILTAEAAEALGGAATAPSPSQPLTVVMPG</sequence>
<dbReference type="AlphaFoldDB" id="A0A117QC73"/>
<evidence type="ECO:0000256" key="2">
    <source>
        <dbReference type="ARBA" id="ARBA00022448"/>
    </source>
</evidence>